<dbReference type="STRING" id="1133569.FD21_GL001339"/>
<evidence type="ECO:0000313" key="4">
    <source>
        <dbReference type="EMBL" id="KRM89483.1"/>
    </source>
</evidence>
<dbReference type="AlphaFoldDB" id="A0A0R2CM08"/>
<dbReference type="GO" id="GO:0080120">
    <property type="term" value="P:CAAX-box protein maturation"/>
    <property type="evidence" value="ECO:0007669"/>
    <property type="project" value="UniProtKB-ARBA"/>
</dbReference>
<feature type="transmembrane region" description="Helical" evidence="2">
    <location>
        <begin position="193"/>
        <end position="211"/>
    </location>
</feature>
<evidence type="ECO:0000313" key="5">
    <source>
        <dbReference type="Proteomes" id="UP000051576"/>
    </source>
</evidence>
<keyword evidence="2" id="KW-0812">Transmembrane</keyword>
<organism evidence="4 5">
    <name type="scientific">Liquorilactobacillus vini DSM 20605</name>
    <dbReference type="NCBI Taxonomy" id="1133569"/>
    <lineage>
        <taxon>Bacteria</taxon>
        <taxon>Bacillati</taxon>
        <taxon>Bacillota</taxon>
        <taxon>Bacilli</taxon>
        <taxon>Lactobacillales</taxon>
        <taxon>Lactobacillaceae</taxon>
        <taxon>Liquorilactobacillus</taxon>
    </lineage>
</organism>
<feature type="transmembrane region" description="Helical" evidence="2">
    <location>
        <begin position="138"/>
        <end position="159"/>
    </location>
</feature>
<dbReference type="InterPro" id="IPR003675">
    <property type="entry name" value="Rce1/LyrA-like_dom"/>
</dbReference>
<feature type="transmembrane region" description="Helical" evidence="2">
    <location>
        <begin position="7"/>
        <end position="27"/>
    </location>
</feature>
<gene>
    <name evidence="4" type="ORF">FD21_GL001339</name>
</gene>
<feature type="transmembrane region" description="Helical" evidence="2">
    <location>
        <begin position="39"/>
        <end position="57"/>
    </location>
</feature>
<dbReference type="PANTHER" id="PTHR39430:SF1">
    <property type="entry name" value="PROTEASE"/>
    <property type="match status" value="1"/>
</dbReference>
<feature type="transmembrane region" description="Helical" evidence="2">
    <location>
        <begin position="165"/>
        <end position="184"/>
    </location>
</feature>
<evidence type="ECO:0000256" key="2">
    <source>
        <dbReference type="SAM" id="Phobius"/>
    </source>
</evidence>
<evidence type="ECO:0000259" key="3">
    <source>
        <dbReference type="Pfam" id="PF02517"/>
    </source>
</evidence>
<protein>
    <recommendedName>
        <fullName evidence="3">CAAX prenyl protease 2/Lysostaphin resistance protein A-like domain-containing protein</fullName>
    </recommendedName>
</protein>
<feature type="transmembrane region" description="Helical" evidence="2">
    <location>
        <begin position="105"/>
        <end position="126"/>
    </location>
</feature>
<proteinExistence type="inferred from homology"/>
<keyword evidence="2" id="KW-1133">Transmembrane helix</keyword>
<evidence type="ECO:0000256" key="1">
    <source>
        <dbReference type="ARBA" id="ARBA00009067"/>
    </source>
</evidence>
<dbReference type="PANTHER" id="PTHR39430">
    <property type="entry name" value="MEMBRANE-ASSOCIATED PROTEASE-RELATED"/>
    <property type="match status" value="1"/>
</dbReference>
<comment type="caution">
    <text evidence="4">The sequence shown here is derived from an EMBL/GenBank/DDBJ whole genome shotgun (WGS) entry which is preliminary data.</text>
</comment>
<accession>A0A0R2CM08</accession>
<dbReference type="GO" id="GO:0004175">
    <property type="term" value="F:endopeptidase activity"/>
    <property type="evidence" value="ECO:0007669"/>
    <property type="project" value="UniProtKB-ARBA"/>
</dbReference>
<name>A0A0R2CM08_9LACO</name>
<dbReference type="Pfam" id="PF02517">
    <property type="entry name" value="Rce1-like"/>
    <property type="match status" value="1"/>
</dbReference>
<keyword evidence="2" id="KW-0472">Membrane</keyword>
<feature type="transmembrane region" description="Helical" evidence="2">
    <location>
        <begin position="78"/>
        <end position="99"/>
    </location>
</feature>
<sequence>MRKNPFLTTVAIWLGLMAVFVLLHFFYLLGHFTGANRVLVTDPLLLLLLWGLNHYLLKFKINFNLQLKFRQICQINSLPLILAFFFIIAIISQQTYTAAHFIDSLWLALAAALFEEFFFRGILLNNFLAKSANTYRNYLMAVFLSSFLFGLTHLVNLAAQSWSATLLQMANAFVLGIMLAALYLRTGKLGWPIFYHFILDFTGILLNGIVTKTPTAQSLRGSLVILLLYLLTGIFLLRKKLFSSWQR</sequence>
<dbReference type="EMBL" id="AYYX01000004">
    <property type="protein sequence ID" value="KRM89483.1"/>
    <property type="molecule type" value="Genomic_DNA"/>
</dbReference>
<dbReference type="RefSeq" id="WP_235806389.1">
    <property type="nucleotide sequence ID" value="NZ_AYYX01000004.1"/>
</dbReference>
<feature type="domain" description="CAAX prenyl protease 2/Lysostaphin resistance protein A-like" evidence="3">
    <location>
        <begin position="101"/>
        <end position="201"/>
    </location>
</feature>
<reference evidence="4 5" key="1">
    <citation type="journal article" date="2015" name="Genome Announc.">
        <title>Expanding the biotechnology potential of lactobacilli through comparative genomics of 213 strains and associated genera.</title>
        <authorList>
            <person name="Sun Z."/>
            <person name="Harris H.M."/>
            <person name="McCann A."/>
            <person name="Guo C."/>
            <person name="Argimon S."/>
            <person name="Zhang W."/>
            <person name="Yang X."/>
            <person name="Jeffery I.B."/>
            <person name="Cooney J.C."/>
            <person name="Kagawa T.F."/>
            <person name="Liu W."/>
            <person name="Song Y."/>
            <person name="Salvetti E."/>
            <person name="Wrobel A."/>
            <person name="Rasinkangas P."/>
            <person name="Parkhill J."/>
            <person name="Rea M.C."/>
            <person name="O'Sullivan O."/>
            <person name="Ritari J."/>
            <person name="Douillard F.P."/>
            <person name="Paul Ross R."/>
            <person name="Yang R."/>
            <person name="Briner A.E."/>
            <person name="Felis G.E."/>
            <person name="de Vos W.M."/>
            <person name="Barrangou R."/>
            <person name="Klaenhammer T.R."/>
            <person name="Caufield P.W."/>
            <person name="Cui Y."/>
            <person name="Zhang H."/>
            <person name="O'Toole P.W."/>
        </authorList>
    </citation>
    <scope>NUCLEOTIDE SEQUENCE [LARGE SCALE GENOMIC DNA]</scope>
    <source>
        <strain evidence="4 5">DSM 20605</strain>
    </source>
</reference>
<feature type="transmembrane region" description="Helical" evidence="2">
    <location>
        <begin position="217"/>
        <end position="237"/>
    </location>
</feature>
<keyword evidence="5" id="KW-1185">Reference proteome</keyword>
<comment type="similarity">
    <text evidence="1">Belongs to the UPF0177 family.</text>
</comment>
<dbReference type="Proteomes" id="UP000051576">
    <property type="component" value="Unassembled WGS sequence"/>
</dbReference>
<dbReference type="eggNOG" id="COG1266">
    <property type="taxonomic scope" value="Bacteria"/>
</dbReference>
<dbReference type="PATRIC" id="fig|1133569.4.peg.1475"/>